<dbReference type="OrthoDB" id="3235673at2759"/>
<dbReference type="EMBL" id="KB468146">
    <property type="protein sequence ID" value="PCH43728.1"/>
    <property type="molecule type" value="Genomic_DNA"/>
</dbReference>
<reference evidence="3 4" key="1">
    <citation type="journal article" date="2012" name="Science">
        <title>The Paleozoic origin of enzymatic lignin decomposition reconstructed from 31 fungal genomes.</title>
        <authorList>
            <person name="Floudas D."/>
            <person name="Binder M."/>
            <person name="Riley R."/>
            <person name="Barry K."/>
            <person name="Blanchette R.A."/>
            <person name="Henrissat B."/>
            <person name="Martinez A.T."/>
            <person name="Otillar R."/>
            <person name="Spatafora J.W."/>
            <person name="Yadav J.S."/>
            <person name="Aerts A."/>
            <person name="Benoit I."/>
            <person name="Boyd A."/>
            <person name="Carlson A."/>
            <person name="Copeland A."/>
            <person name="Coutinho P.M."/>
            <person name="de Vries R.P."/>
            <person name="Ferreira P."/>
            <person name="Findley K."/>
            <person name="Foster B."/>
            <person name="Gaskell J."/>
            <person name="Glotzer D."/>
            <person name="Gorecki P."/>
            <person name="Heitman J."/>
            <person name="Hesse C."/>
            <person name="Hori C."/>
            <person name="Igarashi K."/>
            <person name="Jurgens J.A."/>
            <person name="Kallen N."/>
            <person name="Kersten P."/>
            <person name="Kohler A."/>
            <person name="Kuees U."/>
            <person name="Kumar T.K.A."/>
            <person name="Kuo A."/>
            <person name="LaButti K."/>
            <person name="Larrondo L.F."/>
            <person name="Lindquist E."/>
            <person name="Ling A."/>
            <person name="Lombard V."/>
            <person name="Lucas S."/>
            <person name="Lundell T."/>
            <person name="Martin R."/>
            <person name="McLaughlin D.J."/>
            <person name="Morgenstern I."/>
            <person name="Morin E."/>
            <person name="Murat C."/>
            <person name="Nagy L.G."/>
            <person name="Nolan M."/>
            <person name="Ohm R.A."/>
            <person name="Patyshakuliyeva A."/>
            <person name="Rokas A."/>
            <person name="Ruiz-Duenas F.J."/>
            <person name="Sabat G."/>
            <person name="Salamov A."/>
            <person name="Samejima M."/>
            <person name="Schmutz J."/>
            <person name="Slot J.C."/>
            <person name="St John F."/>
            <person name="Stenlid J."/>
            <person name="Sun H."/>
            <person name="Sun S."/>
            <person name="Syed K."/>
            <person name="Tsang A."/>
            <person name="Wiebenga A."/>
            <person name="Young D."/>
            <person name="Pisabarro A."/>
            <person name="Eastwood D.C."/>
            <person name="Martin F."/>
            <person name="Cullen D."/>
            <person name="Grigoriev I.V."/>
            <person name="Hibbett D.S."/>
        </authorList>
    </citation>
    <scope>NUCLEOTIDE SEQUENCE [LARGE SCALE GENOMIC DNA]</scope>
    <source>
        <strain evidence="3 4">MD-104</strain>
    </source>
</reference>
<protein>
    <recommendedName>
        <fullName evidence="2">Spo11/DNA topoisomerase VI subunit A N-terminal domain-containing protein</fullName>
    </recommendedName>
</protein>
<comment type="catalytic activity">
    <reaction evidence="1">
        <text>ATP-dependent breakage, passage and rejoining of double-stranded DNA.</text>
        <dbReference type="EC" id="5.6.2.2"/>
    </reaction>
</comment>
<keyword evidence="1" id="KW-0413">Isomerase</keyword>
<gene>
    <name evidence="3" type="ORF">WOLCODRAFT_90460</name>
</gene>
<dbReference type="PANTHER" id="PTHR10848:SF0">
    <property type="entry name" value="MEIOTIC RECOMBINATION PROTEIN SPO11"/>
    <property type="match status" value="1"/>
</dbReference>
<accession>A0A2H3K0U3</accession>
<dbReference type="Gene3D" id="3.30.710.10">
    <property type="entry name" value="Potassium Channel Kv1.1, Chain A"/>
    <property type="match status" value="1"/>
</dbReference>
<comment type="similarity">
    <text evidence="1">Belongs to the TOP6A family.</text>
</comment>
<sequence>MALNGDFSSNCHTASSQEYEVLTRHPELSFEDANIAIVTGRQYFLVHQGLLCHHSLVLRQSVDALQNDDEKLLEGRRVLSLQDLPEDMAHFLRALYGFYLNLESMDFDTARALLRTSTKYGVDELRKEAIRVLTLAWPNSLAQWELREKKVTSPAGVYSPRPALPHPILVINLAREAIVPELLPSAFYDLSRYLPSQLASGYNCTPDGNKQHLSFEDLQRVLRGKEQAARFFSTFIVNELEGRDPSAACIRRNETHLAMQRACQVAFEAINFELIRDVNSMVCNRNSDPLFAIADSVLMQTREDMPGVENKAIYRPCEACRLEYGAVVDAVRADFWRRIPGWFELELFNASSGLPAICQSSESKPAMSLVETDMTADYEIELYSHSDLDDASDDLFIENEGADEVMLFDAGIEEDEELDVHYVGPQRDQCETLHRFDEDFDADVQDESTGSEAHSDAEIDERHRGQSIERLESLVLSLLSQLVASLPSDIDSQAKCSKGKKIVVQVADRRKSSIDGATATREIKFPQRSRGPSIKPIAQLFKVVNLMHEALVNNVPTTKRDMYYKDVELFKSQSVVDRLVDDVAASLNLGRADLGVRASSKGLIAGSGLIIHLEEGGTIDINDNEVRQRP</sequence>
<dbReference type="GO" id="GO:0003677">
    <property type="term" value="F:DNA binding"/>
    <property type="evidence" value="ECO:0007669"/>
    <property type="project" value="UniProtKB-UniRule"/>
</dbReference>
<feature type="domain" description="Spo11/DNA topoisomerase VI subunit A N-terminal" evidence="2">
    <location>
        <begin position="537"/>
        <end position="596"/>
    </location>
</feature>
<evidence type="ECO:0000313" key="3">
    <source>
        <dbReference type="EMBL" id="PCH43728.1"/>
    </source>
</evidence>
<feature type="active site" description="O-(5'-phospho-DNA)-tyrosine intermediate" evidence="1">
    <location>
        <position position="564"/>
    </location>
</feature>
<dbReference type="PRINTS" id="PR01550">
    <property type="entry name" value="TOP6AFAMILY"/>
</dbReference>
<evidence type="ECO:0000259" key="2">
    <source>
        <dbReference type="Pfam" id="PF04406"/>
    </source>
</evidence>
<dbReference type="InterPro" id="IPR036388">
    <property type="entry name" value="WH-like_DNA-bd_sf"/>
</dbReference>
<dbReference type="PROSITE" id="PS52041">
    <property type="entry name" value="TOPO_IIB"/>
    <property type="match status" value="1"/>
</dbReference>
<dbReference type="Proteomes" id="UP000218811">
    <property type="component" value="Unassembled WGS sequence"/>
</dbReference>
<keyword evidence="1" id="KW-0238">DNA-binding</keyword>
<dbReference type="GO" id="GO:0003918">
    <property type="term" value="F:DNA topoisomerase type II (double strand cut, ATP-hydrolyzing) activity"/>
    <property type="evidence" value="ECO:0007669"/>
    <property type="project" value="UniProtKB-UniRule"/>
</dbReference>
<dbReference type="GO" id="GO:0007131">
    <property type="term" value="P:reciprocal meiotic recombination"/>
    <property type="evidence" value="ECO:0007669"/>
    <property type="project" value="TreeGrafter"/>
</dbReference>
<dbReference type="InterPro" id="IPR013049">
    <property type="entry name" value="Spo11/TopoVI_A_N"/>
</dbReference>
<dbReference type="InterPro" id="IPR002815">
    <property type="entry name" value="Spo11/TopoVI_A"/>
</dbReference>
<evidence type="ECO:0000313" key="4">
    <source>
        <dbReference type="Proteomes" id="UP000218811"/>
    </source>
</evidence>
<proteinExistence type="inferred from homology"/>
<dbReference type="AlphaFoldDB" id="A0A2H3K0U3"/>
<keyword evidence="4" id="KW-1185">Reference proteome</keyword>
<name>A0A2H3K0U3_WOLCO</name>
<dbReference type="InterPro" id="IPR036078">
    <property type="entry name" value="Spo11/TopoVI_A_sf"/>
</dbReference>
<keyword evidence="1" id="KW-0799">Topoisomerase</keyword>
<dbReference type="Gene3D" id="1.10.10.10">
    <property type="entry name" value="Winged helix-like DNA-binding domain superfamily/Winged helix DNA-binding domain"/>
    <property type="match status" value="1"/>
</dbReference>
<dbReference type="GO" id="GO:0000706">
    <property type="term" value="P:meiotic DNA double-strand break processing"/>
    <property type="evidence" value="ECO:0007669"/>
    <property type="project" value="TreeGrafter"/>
</dbReference>
<dbReference type="GO" id="GO:0000228">
    <property type="term" value="C:nuclear chromosome"/>
    <property type="evidence" value="ECO:0007669"/>
    <property type="project" value="TreeGrafter"/>
</dbReference>
<dbReference type="Pfam" id="PF04406">
    <property type="entry name" value="TP6A_N"/>
    <property type="match status" value="1"/>
</dbReference>
<dbReference type="STRING" id="742152.A0A2H3K0U3"/>
<evidence type="ECO:0000256" key="1">
    <source>
        <dbReference type="PROSITE-ProRule" id="PRU01385"/>
    </source>
</evidence>
<dbReference type="GO" id="GO:0042138">
    <property type="term" value="P:meiotic DNA double-strand break formation"/>
    <property type="evidence" value="ECO:0007669"/>
    <property type="project" value="TreeGrafter"/>
</dbReference>
<dbReference type="GO" id="GO:0005524">
    <property type="term" value="F:ATP binding"/>
    <property type="evidence" value="ECO:0007669"/>
    <property type="project" value="InterPro"/>
</dbReference>
<dbReference type="OMA" id="DFWRRIP"/>
<dbReference type="InterPro" id="IPR011333">
    <property type="entry name" value="SKP1/BTB/POZ_sf"/>
</dbReference>
<organism evidence="3 4">
    <name type="scientific">Wolfiporia cocos (strain MD-104)</name>
    <name type="common">Brown rot fungus</name>
    <dbReference type="NCBI Taxonomy" id="742152"/>
    <lineage>
        <taxon>Eukaryota</taxon>
        <taxon>Fungi</taxon>
        <taxon>Dikarya</taxon>
        <taxon>Basidiomycota</taxon>
        <taxon>Agaricomycotina</taxon>
        <taxon>Agaricomycetes</taxon>
        <taxon>Polyporales</taxon>
        <taxon>Phaeolaceae</taxon>
        <taxon>Wolfiporia</taxon>
    </lineage>
</organism>
<dbReference type="PANTHER" id="PTHR10848">
    <property type="entry name" value="MEIOTIC RECOMBINATION PROTEIN SPO11"/>
    <property type="match status" value="1"/>
</dbReference>
<dbReference type="SUPFAM" id="SSF56726">
    <property type="entry name" value="DNA topoisomerase IV, alpha subunit"/>
    <property type="match status" value="1"/>
</dbReference>